<dbReference type="InterPro" id="IPR000641">
    <property type="entry name" value="CbxX/CfxQ"/>
</dbReference>
<comment type="similarity">
    <text evidence="1">Belongs to the CbxX/CfxQ family.</text>
</comment>
<accession>A0A553ZUI3</accession>
<dbReference type="SMART" id="SM00382">
    <property type="entry name" value="AAA"/>
    <property type="match status" value="2"/>
</dbReference>
<dbReference type="OrthoDB" id="9806903at2"/>
<evidence type="ECO:0000256" key="1">
    <source>
        <dbReference type="ARBA" id="ARBA00010378"/>
    </source>
</evidence>
<dbReference type="GO" id="GO:0016887">
    <property type="term" value="F:ATP hydrolysis activity"/>
    <property type="evidence" value="ECO:0007669"/>
    <property type="project" value="InterPro"/>
</dbReference>
<dbReference type="FunFam" id="3.40.50.300:FF:000216">
    <property type="entry name" value="Type VII secretion ATPase EccA"/>
    <property type="match status" value="2"/>
</dbReference>
<evidence type="ECO:0000256" key="3">
    <source>
        <dbReference type="ARBA" id="ARBA00022840"/>
    </source>
</evidence>
<keyword evidence="3" id="KW-0067">ATP-binding</keyword>
<dbReference type="Pfam" id="PF17866">
    <property type="entry name" value="AAA_lid_6"/>
    <property type="match status" value="2"/>
</dbReference>
<dbReference type="GO" id="GO:0005524">
    <property type="term" value="F:ATP binding"/>
    <property type="evidence" value="ECO:0007669"/>
    <property type="project" value="UniProtKB-KW"/>
</dbReference>
<evidence type="ECO:0000313" key="5">
    <source>
        <dbReference type="EMBL" id="TSB45158.1"/>
    </source>
</evidence>
<gene>
    <name evidence="5" type="ORF">FN960_17945</name>
</gene>
<dbReference type="PANTHER" id="PTHR43392">
    <property type="entry name" value="AAA-TYPE ATPASE FAMILY PROTEIN / ANKYRIN REPEAT FAMILY PROTEIN"/>
    <property type="match status" value="1"/>
</dbReference>
<dbReference type="InterPro" id="IPR003959">
    <property type="entry name" value="ATPase_AAA_core"/>
</dbReference>
<dbReference type="PRINTS" id="PR00819">
    <property type="entry name" value="CBXCFQXSUPER"/>
</dbReference>
<organism evidence="5 6">
    <name type="scientific">Alkalicoccobacillus porphyridii</name>
    <dbReference type="NCBI Taxonomy" id="2597270"/>
    <lineage>
        <taxon>Bacteria</taxon>
        <taxon>Bacillati</taxon>
        <taxon>Bacillota</taxon>
        <taxon>Bacilli</taxon>
        <taxon>Bacillales</taxon>
        <taxon>Bacillaceae</taxon>
        <taxon>Alkalicoccobacillus</taxon>
    </lineage>
</organism>
<feature type="domain" description="PH" evidence="4">
    <location>
        <begin position="1"/>
        <end position="23"/>
    </location>
</feature>
<name>A0A553ZUI3_9BACI</name>
<dbReference type="PROSITE" id="PS50003">
    <property type="entry name" value="PH_DOMAIN"/>
    <property type="match status" value="1"/>
</dbReference>
<comment type="caution">
    <text evidence="5">The sequence shown here is derived from an EMBL/GenBank/DDBJ whole genome shotgun (WGS) entry which is preliminary data.</text>
</comment>
<dbReference type="Gene3D" id="3.40.50.300">
    <property type="entry name" value="P-loop containing nucleotide triphosphate hydrolases"/>
    <property type="match status" value="2"/>
</dbReference>
<evidence type="ECO:0000256" key="2">
    <source>
        <dbReference type="ARBA" id="ARBA00022741"/>
    </source>
</evidence>
<dbReference type="InterPro" id="IPR027417">
    <property type="entry name" value="P-loop_NTPase"/>
</dbReference>
<evidence type="ECO:0000259" key="4">
    <source>
        <dbReference type="PROSITE" id="PS50003"/>
    </source>
</evidence>
<dbReference type="InterPro" id="IPR041627">
    <property type="entry name" value="AAA_lid_6"/>
</dbReference>
<dbReference type="Pfam" id="PF00004">
    <property type="entry name" value="AAA"/>
    <property type="match status" value="2"/>
</dbReference>
<sequence>MLQSKVSVQELKSWMEDIQTNRAVLDETRLWRILSQWNQEQKQAESQLYAEGIARLAYARYQRLGKMDALTINWIEEATDYDADHQMVQYILIERFLDAMHGAEIPEEYPPIRETDHGTTKKQLAEKYYHLAEQYFRSEEKLSALFKNINNQTESSSTEKLKDAQELWKLFKGFHDPFLRIAKATEAYAHSLEGVYYSASQFNELKAAVEESKRIQLKWLNQLEQLTGSRQEKSALHQLSHMVGLQEVKERVQKLYHFLSYQKQRERLGYKTKDGMNVNMILTGNPGTGKTTIARLLAKIYYELGLLSQESVWEVDRSQLVAGYVGQTEEQTLQAIERASGGVLFIDEAYSLKRADAAGNDYGQTVIDTLVSAMTSGQYAGTFAVIMAGYPEEMRSFLRSNPGLRSRFPEQNHLHLPDYSLDDLVQISEQMAIENDFILTEKGLAALRENIEVAQVDQSFGNARTVQNIVLEAIFEKGASESVHELNNADFVLLEDRHFQKTLPAEKRTAITKLNDLIGLKRVKDELTQLTAYAEVQRLRREQSLQAMPLQLHTIFSGSPGTGKTTVAAIYAQALKEIGLLKRGHLVRVGRADLVSGYVGQTAIKTKEVVKDALGGVLFIDEAYALYQKKGADYGQEAINTLVEAMTIHNENLVIVLSGYKNEMEKLLSMNPGLRSRFRKHLLFDDYNHMELTEMLLQLANQNGYTFTNEAKTVMNQVLPEEGHPGNGRFVRTLFEQMIQQQALRISASLSPTVQMLQEINEEDVLSSVST</sequence>
<dbReference type="Gene3D" id="1.10.8.60">
    <property type="match status" value="2"/>
</dbReference>
<evidence type="ECO:0000313" key="6">
    <source>
        <dbReference type="Proteomes" id="UP000318521"/>
    </source>
</evidence>
<dbReference type="RefSeq" id="WP_143850240.1">
    <property type="nucleotide sequence ID" value="NZ_VLXZ01000014.1"/>
</dbReference>
<dbReference type="EMBL" id="VLXZ01000014">
    <property type="protein sequence ID" value="TSB45158.1"/>
    <property type="molecule type" value="Genomic_DNA"/>
</dbReference>
<keyword evidence="6" id="KW-1185">Reference proteome</keyword>
<dbReference type="PANTHER" id="PTHR43392:SF2">
    <property type="entry name" value="AAA-TYPE ATPASE FAMILY PROTEIN _ ANKYRIN REPEAT FAMILY PROTEIN"/>
    <property type="match status" value="1"/>
</dbReference>
<dbReference type="SUPFAM" id="SSF52540">
    <property type="entry name" value="P-loop containing nucleoside triphosphate hydrolases"/>
    <property type="match status" value="2"/>
</dbReference>
<keyword evidence="2" id="KW-0547">Nucleotide-binding</keyword>
<dbReference type="CDD" id="cd00009">
    <property type="entry name" value="AAA"/>
    <property type="match status" value="1"/>
</dbReference>
<dbReference type="Proteomes" id="UP000318521">
    <property type="component" value="Unassembled WGS sequence"/>
</dbReference>
<protein>
    <submittedName>
        <fullName evidence="5">AAA family ATPase</fullName>
    </submittedName>
</protein>
<dbReference type="AlphaFoldDB" id="A0A553ZUI3"/>
<reference evidence="5 6" key="1">
    <citation type="submission" date="2019-07" db="EMBL/GenBank/DDBJ databases">
        <authorList>
            <person name="Park Y.J."/>
            <person name="Jeong S.E."/>
            <person name="Jung H.S."/>
        </authorList>
    </citation>
    <scope>NUCLEOTIDE SEQUENCE [LARGE SCALE GENOMIC DNA]</scope>
    <source>
        <strain evidence="6">P16(2019)</strain>
    </source>
</reference>
<dbReference type="InterPro" id="IPR003593">
    <property type="entry name" value="AAA+_ATPase"/>
</dbReference>
<proteinExistence type="inferred from homology"/>
<dbReference type="InterPro" id="IPR050773">
    <property type="entry name" value="CbxX/CfxQ_RuBisCO_ESX"/>
</dbReference>
<dbReference type="InterPro" id="IPR001849">
    <property type="entry name" value="PH_domain"/>
</dbReference>